<dbReference type="EC" id="3.1.3.-" evidence="11"/>
<dbReference type="GO" id="GO:0004112">
    <property type="term" value="F:cyclic-nucleotide phosphodiesterase activity"/>
    <property type="evidence" value="ECO:0007669"/>
    <property type="project" value="UniProtKB-UniRule"/>
</dbReference>
<dbReference type="HAMAP" id="MF_01261">
    <property type="entry name" value="CCA_bact_type1"/>
    <property type="match status" value="1"/>
</dbReference>
<feature type="binding site" evidence="11">
    <location>
        <position position="137"/>
    </location>
    <ligand>
        <name>ATP</name>
        <dbReference type="ChEBI" id="CHEBI:30616"/>
    </ligand>
</feature>
<comment type="function">
    <text evidence="11">Catalyzes the addition and repair of the essential 3'-terminal CCA sequence in tRNAs without using a nucleic acid template. Adds these three nucleotides in the order of C, C, and A to the tRNA nucleotide-73, using CTP and ATP as substrates and producing inorganic pyrophosphate. tRNA 3'-terminal CCA addition is required both for tRNA processing and repair. Also involved in tRNA surveillance by mediating tandem CCA addition to generate a CCACCA at the 3' terminus of unstable tRNAs. While stable tRNAs receive only 3'-terminal CCA, unstable tRNAs are marked with CCACCA and rapidly degraded.</text>
</comment>
<keyword evidence="3 11" id="KW-0819">tRNA processing</keyword>
<dbReference type="GO" id="GO:0016791">
    <property type="term" value="F:phosphatase activity"/>
    <property type="evidence" value="ECO:0007669"/>
    <property type="project" value="UniProtKB-UniRule"/>
</dbReference>
<dbReference type="SUPFAM" id="SSF81891">
    <property type="entry name" value="Poly A polymerase C-terminal region-like"/>
    <property type="match status" value="1"/>
</dbReference>
<keyword evidence="5 11" id="KW-0479">Metal-binding</keyword>
<comment type="domain">
    <text evidence="11">Comprises two domains: an N-terminal domain containing the nucleotidyltransferase activity and a C-terminal HD domain associated with both phosphodiesterase and phosphatase activities.</text>
</comment>
<dbReference type="OrthoDB" id="9805698at2"/>
<feature type="binding site" evidence="11">
    <location>
        <position position="21"/>
    </location>
    <ligand>
        <name>Mg(2+)</name>
        <dbReference type="ChEBI" id="CHEBI:18420"/>
    </ligand>
</feature>
<evidence type="ECO:0000259" key="12">
    <source>
        <dbReference type="PROSITE" id="PS51831"/>
    </source>
</evidence>
<keyword evidence="7 11" id="KW-0692">RNA repair</keyword>
<keyword evidence="14" id="KW-1185">Reference proteome</keyword>
<dbReference type="GO" id="GO:0042245">
    <property type="term" value="P:RNA repair"/>
    <property type="evidence" value="ECO:0007669"/>
    <property type="project" value="UniProtKB-KW"/>
</dbReference>
<dbReference type="PANTHER" id="PTHR47545">
    <property type="entry name" value="MULTIFUNCTIONAL CCA PROTEIN"/>
    <property type="match status" value="1"/>
</dbReference>
<feature type="binding site" evidence="11">
    <location>
        <position position="11"/>
    </location>
    <ligand>
        <name>ATP</name>
        <dbReference type="ChEBI" id="CHEBI:30616"/>
    </ligand>
</feature>
<dbReference type="EC" id="2.7.7.72" evidence="11"/>
<evidence type="ECO:0000256" key="1">
    <source>
        <dbReference type="ARBA" id="ARBA00022596"/>
    </source>
</evidence>
<feature type="binding site" evidence="11">
    <location>
        <position position="137"/>
    </location>
    <ligand>
        <name>CTP</name>
        <dbReference type="ChEBI" id="CHEBI:37563"/>
    </ligand>
</feature>
<evidence type="ECO:0000256" key="9">
    <source>
        <dbReference type="ARBA" id="ARBA00022842"/>
    </source>
</evidence>
<dbReference type="GO" id="GO:0005524">
    <property type="term" value="F:ATP binding"/>
    <property type="evidence" value="ECO:0007669"/>
    <property type="project" value="UniProtKB-UniRule"/>
</dbReference>
<keyword evidence="4 11" id="KW-0548">Nucleotidyltransferase</keyword>
<dbReference type="Gene3D" id="1.10.3090.10">
    <property type="entry name" value="cca-adding enzyme, domain 2"/>
    <property type="match status" value="1"/>
</dbReference>
<keyword evidence="2 11" id="KW-0808">Transferase</keyword>
<accession>A0A1I7LKC7</accession>
<dbReference type="GO" id="GO:0160016">
    <property type="term" value="F:CCACCA tRNA nucleotidyltransferase activity"/>
    <property type="evidence" value="ECO:0007669"/>
    <property type="project" value="RHEA"/>
</dbReference>
<keyword evidence="11" id="KW-0511">Multifunctional enzyme</keyword>
<evidence type="ECO:0000313" key="13">
    <source>
        <dbReference type="EMBL" id="SFV10141.1"/>
    </source>
</evidence>
<keyword evidence="6 11" id="KW-0547">Nucleotide-binding</keyword>
<feature type="binding site" evidence="11">
    <location>
        <position position="140"/>
    </location>
    <ligand>
        <name>CTP</name>
        <dbReference type="ChEBI" id="CHEBI:37563"/>
    </ligand>
</feature>
<dbReference type="InterPro" id="IPR006674">
    <property type="entry name" value="HD_domain"/>
</dbReference>
<dbReference type="Gene3D" id="3.30.460.10">
    <property type="entry name" value="Beta Polymerase, domain 2"/>
    <property type="match status" value="1"/>
</dbReference>
<sequence>MRIYTVGGAVRDELLGLPVKDHDHVVVGATPEEMVKQGYRPVGKDFPVFLHPQTQEEYALARTERKTAPGYKGFVFHTSPDVTLEDDLVRRDLTINAIARAEDGTLTDPFNGRRDIELRVFRHVSDAFAEDPVRILRVARFAARFADFVVAPETNALMRQMVERGEVDALVPERVWQEVARGLMEHKPSRMLQVLRDCGALARIVPELDALWGVPQPEAHHPEIDTGIHMEQVVDYAASQGHELPVRFAALMHDLGKGLTPPEKWPSHHGHEGEGAALVERVCKRLKAPSECRDLAVMTARDHGNVSRALALRPNTMVKLFERSDAFRKPARFSQMLMAAECDARGREGGGVSFRDQPYPQRAHLEKALAAARGVNAGEVAQACADHPARIPEMVHQARVAAVRAALGAGMDDDEV</sequence>
<comment type="catalytic activity">
    <reaction evidence="11">
        <text>a tRNA with a 3' CCA end + 2 CTP + ATP = a tRNA with a 3' CCACCA end + 3 diphosphate</text>
        <dbReference type="Rhea" id="RHEA:76235"/>
        <dbReference type="Rhea" id="RHEA-COMP:10468"/>
        <dbReference type="Rhea" id="RHEA-COMP:18655"/>
        <dbReference type="ChEBI" id="CHEBI:30616"/>
        <dbReference type="ChEBI" id="CHEBI:33019"/>
        <dbReference type="ChEBI" id="CHEBI:37563"/>
        <dbReference type="ChEBI" id="CHEBI:83071"/>
        <dbReference type="ChEBI" id="CHEBI:195187"/>
    </reaction>
</comment>
<dbReference type="STRING" id="1035707.SAMN05216552_103128"/>
<gene>
    <name evidence="11" type="primary">cca</name>
    <name evidence="13" type="ORF">SAMN05216552_103128</name>
</gene>
<evidence type="ECO:0000256" key="5">
    <source>
        <dbReference type="ARBA" id="ARBA00022723"/>
    </source>
</evidence>
<dbReference type="SUPFAM" id="SSF81301">
    <property type="entry name" value="Nucleotidyltransferase"/>
    <property type="match status" value="1"/>
</dbReference>
<protein>
    <recommendedName>
        <fullName evidence="11">Multifunctional CCA protein</fullName>
    </recommendedName>
    <domain>
        <recommendedName>
            <fullName evidence="11">CCA-adding enzyme</fullName>
            <ecNumber evidence="11">2.7.7.72</ecNumber>
        </recommendedName>
        <alternativeName>
            <fullName evidence="11">CCA tRNA nucleotidyltransferase</fullName>
        </alternativeName>
        <alternativeName>
            <fullName evidence="11">tRNA CCA-pyrophosphorylase</fullName>
        </alternativeName>
        <alternativeName>
            <fullName evidence="11">tRNA adenylyl-/cytidylyl-transferase</fullName>
        </alternativeName>
        <alternativeName>
            <fullName evidence="11">tRNA nucleotidyltransferase</fullName>
        </alternativeName>
        <alternativeName>
            <fullName evidence="11">tRNA-NT</fullName>
        </alternativeName>
    </domain>
    <domain>
        <recommendedName>
            <fullName evidence="11">2'-nucleotidase</fullName>
            <ecNumber evidence="11">3.1.3.-</ecNumber>
        </recommendedName>
    </domain>
    <domain>
        <recommendedName>
            <fullName evidence="11">2',3'-cyclic phosphodiesterase</fullName>
            <ecNumber evidence="11">3.1.4.-</ecNumber>
        </recommendedName>
    </domain>
    <domain>
        <recommendedName>
            <fullName evidence="11">Phosphatase</fullName>
        </recommendedName>
    </domain>
</protein>
<dbReference type="Pfam" id="PF01743">
    <property type="entry name" value="PolyA_pol"/>
    <property type="match status" value="1"/>
</dbReference>
<keyword evidence="9 11" id="KW-0460">Magnesium</keyword>
<comment type="cofactor">
    <cofactor evidence="11">
        <name>Ni(2+)</name>
        <dbReference type="ChEBI" id="CHEBI:49786"/>
    </cofactor>
    <text evidence="11">Nickel for phosphatase activity.</text>
</comment>
<dbReference type="EMBL" id="FPBO01000031">
    <property type="protein sequence ID" value="SFV10141.1"/>
    <property type="molecule type" value="Genomic_DNA"/>
</dbReference>
<evidence type="ECO:0000256" key="4">
    <source>
        <dbReference type="ARBA" id="ARBA00022695"/>
    </source>
</evidence>
<dbReference type="RefSeq" id="WP_093558487.1">
    <property type="nucleotide sequence ID" value="NZ_FPBO01000031.1"/>
</dbReference>
<feature type="binding site" evidence="11">
    <location>
        <position position="8"/>
    </location>
    <ligand>
        <name>CTP</name>
        <dbReference type="ChEBI" id="CHEBI:37563"/>
    </ligand>
</feature>
<dbReference type="InterPro" id="IPR050124">
    <property type="entry name" value="tRNA_CCA-adding_enzyme"/>
</dbReference>
<evidence type="ECO:0000313" key="14">
    <source>
        <dbReference type="Proteomes" id="UP000199391"/>
    </source>
</evidence>
<keyword evidence="8 11" id="KW-0067">ATP-binding</keyword>
<dbReference type="PANTHER" id="PTHR47545:SF1">
    <property type="entry name" value="MULTIFUNCTIONAL CCA PROTEIN"/>
    <property type="match status" value="1"/>
</dbReference>
<keyword evidence="1 11" id="KW-0533">Nickel</keyword>
<dbReference type="Pfam" id="PF12627">
    <property type="entry name" value="PolyA_pol_RNAbd"/>
    <property type="match status" value="1"/>
</dbReference>
<evidence type="ECO:0000256" key="8">
    <source>
        <dbReference type="ARBA" id="ARBA00022840"/>
    </source>
</evidence>
<dbReference type="Pfam" id="PF01966">
    <property type="entry name" value="HD"/>
    <property type="match status" value="1"/>
</dbReference>
<comment type="catalytic activity">
    <reaction evidence="11">
        <text>a tRNA precursor + 2 CTP + ATP = a tRNA with a 3' CCA end + 3 diphosphate</text>
        <dbReference type="Rhea" id="RHEA:14433"/>
        <dbReference type="Rhea" id="RHEA-COMP:10465"/>
        <dbReference type="Rhea" id="RHEA-COMP:10468"/>
        <dbReference type="ChEBI" id="CHEBI:30616"/>
        <dbReference type="ChEBI" id="CHEBI:33019"/>
        <dbReference type="ChEBI" id="CHEBI:37563"/>
        <dbReference type="ChEBI" id="CHEBI:74896"/>
        <dbReference type="ChEBI" id="CHEBI:83071"/>
        <dbReference type="EC" id="2.7.7.72"/>
    </reaction>
</comment>
<dbReference type="PIRSF" id="PIRSF000813">
    <property type="entry name" value="CCA_bact"/>
    <property type="match status" value="1"/>
</dbReference>
<comment type="similarity">
    <text evidence="11">Belongs to the tRNA nucleotidyltransferase/poly(A) polymerase family. Bacterial CCA-adding enzyme type 1 subfamily.</text>
</comment>
<dbReference type="CDD" id="cd05398">
    <property type="entry name" value="NT_ClassII-CCAase"/>
    <property type="match status" value="1"/>
</dbReference>
<feature type="binding site" evidence="11">
    <location>
        <position position="140"/>
    </location>
    <ligand>
        <name>ATP</name>
        <dbReference type="ChEBI" id="CHEBI:30616"/>
    </ligand>
</feature>
<feature type="binding site" evidence="11">
    <location>
        <position position="91"/>
    </location>
    <ligand>
        <name>ATP</name>
        <dbReference type="ChEBI" id="CHEBI:30616"/>
    </ligand>
</feature>
<feature type="binding site" evidence="11">
    <location>
        <position position="91"/>
    </location>
    <ligand>
        <name>CTP</name>
        <dbReference type="ChEBI" id="CHEBI:37563"/>
    </ligand>
</feature>
<evidence type="ECO:0000256" key="10">
    <source>
        <dbReference type="ARBA" id="ARBA00022884"/>
    </source>
</evidence>
<comment type="cofactor">
    <cofactor evidence="11">
        <name>Mg(2+)</name>
        <dbReference type="ChEBI" id="CHEBI:18420"/>
    </cofactor>
    <text evidence="11">Magnesium is required for nucleotidyltransferase activity.</text>
</comment>
<keyword evidence="11" id="KW-0378">Hydrolase</keyword>
<dbReference type="GO" id="GO:0004810">
    <property type="term" value="F:CCA tRNA nucleotidyltransferase activity"/>
    <property type="evidence" value="ECO:0007669"/>
    <property type="project" value="UniProtKB-UniRule"/>
</dbReference>
<dbReference type="AlphaFoldDB" id="A0A1I7LKC7"/>
<proteinExistence type="inferred from homology"/>
<dbReference type="InterPro" id="IPR032828">
    <property type="entry name" value="PolyA_RNA-bd"/>
</dbReference>
<organism evidence="13 14">
    <name type="scientific">Pseudoduganella namucuonensis</name>
    <dbReference type="NCBI Taxonomy" id="1035707"/>
    <lineage>
        <taxon>Bacteria</taxon>
        <taxon>Pseudomonadati</taxon>
        <taxon>Pseudomonadota</taxon>
        <taxon>Betaproteobacteria</taxon>
        <taxon>Burkholderiales</taxon>
        <taxon>Oxalobacteraceae</taxon>
        <taxon>Telluria group</taxon>
        <taxon>Pseudoduganella</taxon>
    </lineage>
</organism>
<dbReference type="PROSITE" id="PS51831">
    <property type="entry name" value="HD"/>
    <property type="match status" value="1"/>
</dbReference>
<dbReference type="EC" id="3.1.4.-" evidence="11"/>
<feature type="binding site" evidence="11">
    <location>
        <position position="23"/>
    </location>
    <ligand>
        <name>Mg(2+)</name>
        <dbReference type="ChEBI" id="CHEBI:18420"/>
    </ligand>
</feature>
<evidence type="ECO:0000256" key="3">
    <source>
        <dbReference type="ARBA" id="ARBA00022694"/>
    </source>
</evidence>
<dbReference type="InterPro" id="IPR002646">
    <property type="entry name" value="PolA_pol_head_dom"/>
</dbReference>
<feature type="binding site" evidence="11">
    <location>
        <position position="8"/>
    </location>
    <ligand>
        <name>ATP</name>
        <dbReference type="ChEBI" id="CHEBI:30616"/>
    </ligand>
</feature>
<comment type="miscellaneous">
    <text evidence="11">A single active site specifically recognizes both ATP and CTP and is responsible for their addition.</text>
</comment>
<dbReference type="HAMAP" id="MF_01262">
    <property type="entry name" value="CCA_bact_type2"/>
    <property type="match status" value="1"/>
</dbReference>
<dbReference type="Proteomes" id="UP000199391">
    <property type="component" value="Unassembled WGS sequence"/>
</dbReference>
<dbReference type="InterPro" id="IPR012006">
    <property type="entry name" value="CCA_bact"/>
</dbReference>
<keyword evidence="10 11" id="KW-0694">RNA-binding</keyword>
<dbReference type="GO" id="GO:0001680">
    <property type="term" value="P:tRNA 3'-terminal CCA addition"/>
    <property type="evidence" value="ECO:0007669"/>
    <property type="project" value="UniProtKB-UniRule"/>
</dbReference>
<evidence type="ECO:0000256" key="2">
    <source>
        <dbReference type="ARBA" id="ARBA00022679"/>
    </source>
</evidence>
<comment type="subunit">
    <text evidence="11">Monomer. Can also form homodimers and oligomers.</text>
</comment>
<dbReference type="NCBIfam" id="NF008137">
    <property type="entry name" value="PRK10885.1"/>
    <property type="match status" value="1"/>
</dbReference>
<feature type="binding site" evidence="11">
    <location>
        <position position="11"/>
    </location>
    <ligand>
        <name>CTP</name>
        <dbReference type="ChEBI" id="CHEBI:37563"/>
    </ligand>
</feature>
<evidence type="ECO:0000256" key="7">
    <source>
        <dbReference type="ARBA" id="ARBA00022800"/>
    </source>
</evidence>
<evidence type="ECO:0000256" key="11">
    <source>
        <dbReference type="HAMAP-Rule" id="MF_01261"/>
    </source>
</evidence>
<feature type="domain" description="HD" evidence="12">
    <location>
        <begin position="226"/>
        <end position="327"/>
    </location>
</feature>
<reference evidence="14" key="1">
    <citation type="submission" date="2016-10" db="EMBL/GenBank/DDBJ databases">
        <authorList>
            <person name="Varghese N."/>
            <person name="Submissions S."/>
        </authorList>
    </citation>
    <scope>NUCLEOTIDE SEQUENCE [LARGE SCALE GENOMIC DNA]</scope>
    <source>
        <strain evidence="14">CGMCC 1.11014</strain>
    </source>
</reference>
<dbReference type="GO" id="GO:0000049">
    <property type="term" value="F:tRNA binding"/>
    <property type="evidence" value="ECO:0007669"/>
    <property type="project" value="UniProtKB-UniRule"/>
</dbReference>
<name>A0A1I7LKC7_9BURK</name>
<dbReference type="GO" id="GO:0000287">
    <property type="term" value="F:magnesium ion binding"/>
    <property type="evidence" value="ECO:0007669"/>
    <property type="project" value="UniProtKB-UniRule"/>
</dbReference>
<evidence type="ECO:0000256" key="6">
    <source>
        <dbReference type="ARBA" id="ARBA00022741"/>
    </source>
</evidence>
<dbReference type="InterPro" id="IPR043519">
    <property type="entry name" value="NT_sf"/>
</dbReference>